<dbReference type="SUPFAM" id="SSF52540">
    <property type="entry name" value="P-loop containing nucleoside triphosphate hydrolases"/>
    <property type="match status" value="1"/>
</dbReference>
<evidence type="ECO:0000313" key="13">
    <source>
        <dbReference type="Proteomes" id="UP000427769"/>
    </source>
</evidence>
<dbReference type="PROSITE" id="PS50893">
    <property type="entry name" value="ABC_TRANSPORTER_2"/>
    <property type="match status" value="1"/>
</dbReference>
<protein>
    <submittedName>
        <fullName evidence="12">Lipid A ABC transporter permease/ATP-binding protein</fullName>
    </submittedName>
</protein>
<dbReference type="InterPro" id="IPR027417">
    <property type="entry name" value="P-loop_NTPase"/>
</dbReference>
<dbReference type="InterPro" id="IPR036640">
    <property type="entry name" value="ABC1_TM_sf"/>
</dbReference>
<feature type="transmembrane region" description="Helical" evidence="9">
    <location>
        <begin position="352"/>
        <end position="370"/>
    </location>
</feature>
<keyword evidence="2" id="KW-0813">Transport</keyword>
<dbReference type="InterPro" id="IPR003593">
    <property type="entry name" value="AAA+_ATPase"/>
</dbReference>
<keyword evidence="6 12" id="KW-0067">ATP-binding</keyword>
<dbReference type="PANTHER" id="PTHR43394">
    <property type="entry name" value="ATP-DEPENDENT PERMEASE MDL1, MITOCHONDRIAL"/>
    <property type="match status" value="1"/>
</dbReference>
<evidence type="ECO:0000256" key="9">
    <source>
        <dbReference type="SAM" id="Phobius"/>
    </source>
</evidence>
<keyword evidence="3" id="KW-1003">Cell membrane</keyword>
<keyword evidence="4 9" id="KW-0812">Transmembrane</keyword>
<dbReference type="FunFam" id="3.40.50.300:FF:000221">
    <property type="entry name" value="Multidrug ABC transporter ATP-binding protein"/>
    <property type="match status" value="1"/>
</dbReference>
<evidence type="ECO:0000256" key="7">
    <source>
        <dbReference type="ARBA" id="ARBA00022989"/>
    </source>
</evidence>
<evidence type="ECO:0000256" key="1">
    <source>
        <dbReference type="ARBA" id="ARBA00004651"/>
    </source>
</evidence>
<dbReference type="OrthoDB" id="9772049at2"/>
<evidence type="ECO:0000259" key="11">
    <source>
        <dbReference type="PROSITE" id="PS50929"/>
    </source>
</evidence>
<evidence type="ECO:0000256" key="5">
    <source>
        <dbReference type="ARBA" id="ARBA00022741"/>
    </source>
</evidence>
<feature type="transmembrane region" description="Helical" evidence="9">
    <location>
        <begin position="242"/>
        <end position="260"/>
    </location>
</feature>
<evidence type="ECO:0000256" key="2">
    <source>
        <dbReference type="ARBA" id="ARBA00022448"/>
    </source>
</evidence>
<keyword evidence="13" id="KW-1185">Reference proteome</keyword>
<comment type="subcellular location">
    <subcellularLocation>
        <location evidence="1">Cell membrane</location>
        <topology evidence="1">Multi-pass membrane protein</topology>
    </subcellularLocation>
</comment>
<feature type="domain" description="ABC transmembrane type-1" evidence="11">
    <location>
        <begin position="37"/>
        <end position="385"/>
    </location>
</feature>
<dbReference type="CDD" id="cd18544">
    <property type="entry name" value="ABC_6TM_TmrA_like"/>
    <property type="match status" value="1"/>
</dbReference>
<dbReference type="Gene3D" id="3.40.50.300">
    <property type="entry name" value="P-loop containing nucleotide triphosphate hydrolases"/>
    <property type="match status" value="1"/>
</dbReference>
<dbReference type="Pfam" id="PF00005">
    <property type="entry name" value="ABC_tran"/>
    <property type="match status" value="1"/>
</dbReference>
<evidence type="ECO:0000259" key="10">
    <source>
        <dbReference type="PROSITE" id="PS50893"/>
    </source>
</evidence>
<dbReference type="InterPro" id="IPR017871">
    <property type="entry name" value="ABC_transporter-like_CS"/>
</dbReference>
<dbReference type="SUPFAM" id="SSF90123">
    <property type="entry name" value="ABC transporter transmembrane region"/>
    <property type="match status" value="1"/>
</dbReference>
<dbReference type="AlphaFoldDB" id="A0A5K7Z0X4"/>
<feature type="domain" description="ABC transporter" evidence="10">
    <location>
        <begin position="419"/>
        <end position="653"/>
    </location>
</feature>
<evidence type="ECO:0000256" key="8">
    <source>
        <dbReference type="ARBA" id="ARBA00023136"/>
    </source>
</evidence>
<feature type="transmembrane region" description="Helical" evidence="9">
    <location>
        <begin position="213"/>
        <end position="236"/>
    </location>
</feature>
<dbReference type="GO" id="GO:0005886">
    <property type="term" value="C:plasma membrane"/>
    <property type="evidence" value="ECO:0007669"/>
    <property type="project" value="UniProtKB-SubCell"/>
</dbReference>
<keyword evidence="7 9" id="KW-1133">Transmembrane helix</keyword>
<dbReference type="InterPro" id="IPR003439">
    <property type="entry name" value="ABC_transporter-like_ATP-bd"/>
</dbReference>
<keyword evidence="5" id="KW-0547">Nucleotide-binding</keyword>
<dbReference type="Pfam" id="PF00664">
    <property type="entry name" value="ABC_membrane"/>
    <property type="match status" value="1"/>
</dbReference>
<dbReference type="PANTHER" id="PTHR43394:SF1">
    <property type="entry name" value="ATP-BINDING CASSETTE SUB-FAMILY B MEMBER 10, MITOCHONDRIAL"/>
    <property type="match status" value="1"/>
</dbReference>
<dbReference type="GO" id="GO:0016887">
    <property type="term" value="F:ATP hydrolysis activity"/>
    <property type="evidence" value="ECO:0007669"/>
    <property type="project" value="InterPro"/>
</dbReference>
<dbReference type="PROSITE" id="PS50929">
    <property type="entry name" value="ABC_TM1F"/>
    <property type="match status" value="1"/>
</dbReference>
<name>A0A5K7Z0X4_9BACT</name>
<dbReference type="Gene3D" id="1.20.1560.10">
    <property type="entry name" value="ABC transporter type 1, transmembrane domain"/>
    <property type="match status" value="1"/>
</dbReference>
<dbReference type="InterPro" id="IPR011527">
    <property type="entry name" value="ABC1_TM_dom"/>
</dbReference>
<dbReference type="KEGG" id="dwd:DSCW_17270"/>
<dbReference type="RefSeq" id="WP_155303350.1">
    <property type="nucleotide sequence ID" value="NZ_AP021875.1"/>
</dbReference>
<feature type="transmembrane region" description="Helical" evidence="9">
    <location>
        <begin position="36"/>
        <end position="56"/>
    </location>
</feature>
<dbReference type="GO" id="GO:0015421">
    <property type="term" value="F:ABC-type oligopeptide transporter activity"/>
    <property type="evidence" value="ECO:0007669"/>
    <property type="project" value="TreeGrafter"/>
</dbReference>
<evidence type="ECO:0000256" key="3">
    <source>
        <dbReference type="ARBA" id="ARBA00022475"/>
    </source>
</evidence>
<gene>
    <name evidence="12" type="ORF">DSCW_17270</name>
</gene>
<dbReference type="Proteomes" id="UP000427769">
    <property type="component" value="Chromosome"/>
</dbReference>
<evidence type="ECO:0000313" key="12">
    <source>
        <dbReference type="EMBL" id="BBO74310.1"/>
    </source>
</evidence>
<evidence type="ECO:0000256" key="4">
    <source>
        <dbReference type="ARBA" id="ARBA00022692"/>
    </source>
</evidence>
<dbReference type="PROSITE" id="PS00211">
    <property type="entry name" value="ABC_TRANSPORTER_1"/>
    <property type="match status" value="1"/>
</dbReference>
<dbReference type="EMBL" id="AP021875">
    <property type="protein sequence ID" value="BBO74310.1"/>
    <property type="molecule type" value="Genomic_DNA"/>
</dbReference>
<organism evidence="12 13">
    <name type="scientific">Desulfosarcina widdelii</name>
    <dbReference type="NCBI Taxonomy" id="947919"/>
    <lineage>
        <taxon>Bacteria</taxon>
        <taxon>Pseudomonadati</taxon>
        <taxon>Thermodesulfobacteriota</taxon>
        <taxon>Desulfobacteria</taxon>
        <taxon>Desulfobacterales</taxon>
        <taxon>Desulfosarcinaceae</taxon>
        <taxon>Desulfosarcina</taxon>
    </lineage>
</organism>
<evidence type="ECO:0000256" key="6">
    <source>
        <dbReference type="ARBA" id="ARBA00022840"/>
    </source>
</evidence>
<proteinExistence type="predicted"/>
<keyword evidence="8 9" id="KW-0472">Membrane</keyword>
<dbReference type="GO" id="GO:0005524">
    <property type="term" value="F:ATP binding"/>
    <property type="evidence" value="ECO:0007669"/>
    <property type="project" value="UniProtKB-KW"/>
</dbReference>
<dbReference type="SMART" id="SM00382">
    <property type="entry name" value="AAA"/>
    <property type="match status" value="1"/>
</dbReference>
<dbReference type="InterPro" id="IPR039421">
    <property type="entry name" value="Type_1_exporter"/>
</dbReference>
<feature type="transmembrane region" description="Helical" evidence="9">
    <location>
        <begin position="139"/>
        <end position="163"/>
    </location>
</feature>
<sequence>MRFDYGYEEEKRLGKSYDWKLLRRMFSYTTPHRAKLALSVVLVVAITLLELSVPYITKEIIDRHIVPRERISDGRDAAAKKPVQRLRVDINDPVVAKVVRQRPELFRVEDGSATIGLKDLTHLDRSSLSRLRHEDFSGLLRIALLFLAVVVSIFGFTFAQNLIMELAGHRIMHDLRVTLYGHIQNMPLGFFNRNPVARLVTRVTNDIQNMHELFTSIISMVFKDMFLLVGIAVVLVAMDWRLALLSFVVTPAVVATTFGFSRRVRDVFRELRIKVAEINTRFSETIAGIKVIQTFGREKENFDAFRQTNHENYLMGMRQINIFAVFMPVIEMLGVTAIAIVIYYGGGHVLDRTVSIGALAAFIVYMRMFFRPIRDLAEKYNILQNALASAERIFLLLDTAPGNGADLQRSPIKGPLDRIRFDSVSLAYTPGEPVLKNIDLTIDAGKTIAVVGATGSGKTSLVNLMVRFYDPTAGRLLFNGIDGLRIAPEALRRRIALVMQDPFLFTGTLKDNIFFAANGLTDEQQATILETSRCKELVDRFPDGLDTRITEGGASLSSGERQLISVARAFSMDPEMIILDEATSYVDSHTEVHLQQAIANLMRGRTCVVVAHRLTTARSADRIVVLNKGVMVESGSHSDLMEKRGTYYRLYRLQDD</sequence>
<feature type="transmembrane region" description="Helical" evidence="9">
    <location>
        <begin position="322"/>
        <end position="346"/>
    </location>
</feature>
<reference evidence="12 13" key="1">
    <citation type="submission" date="2019-11" db="EMBL/GenBank/DDBJ databases">
        <title>Comparative genomics of hydrocarbon-degrading Desulfosarcina strains.</title>
        <authorList>
            <person name="Watanabe M."/>
            <person name="Kojima H."/>
            <person name="Fukui M."/>
        </authorList>
    </citation>
    <scope>NUCLEOTIDE SEQUENCE [LARGE SCALE GENOMIC DNA]</scope>
    <source>
        <strain evidence="12 13">PP31</strain>
    </source>
</reference>
<accession>A0A5K7Z0X4</accession>